<dbReference type="Proteomes" id="UP000324517">
    <property type="component" value="Unassembled WGS sequence"/>
</dbReference>
<proteinExistence type="predicted"/>
<reference evidence="1 2" key="1">
    <citation type="submission" date="2019-08" db="EMBL/GenBank/DDBJ databases">
        <title>Bacillus genomes from the desert of Cuatro Cienegas, Coahuila.</title>
        <authorList>
            <person name="Olmedo-Alvarez G."/>
        </authorList>
    </citation>
    <scope>NUCLEOTIDE SEQUENCE [LARGE SCALE GENOMIC DNA]</scope>
    <source>
        <strain evidence="1 2">CH98b_3T</strain>
    </source>
</reference>
<comment type="caution">
    <text evidence="1">The sequence shown here is derived from an EMBL/GenBank/DDBJ whole genome shotgun (WGS) entry which is preliminary data.</text>
</comment>
<dbReference type="InterPro" id="IPR015053">
    <property type="entry name" value="DUF1871"/>
</dbReference>
<dbReference type="EMBL" id="VTET01000003">
    <property type="protein sequence ID" value="TYS73062.1"/>
    <property type="molecule type" value="Genomic_DNA"/>
</dbReference>
<dbReference type="InterPro" id="IPR023162">
    <property type="entry name" value="Apc36109-like_dom_sf"/>
</dbReference>
<organism evidence="1 2">
    <name type="scientific">Sutcliffiella horikoshii</name>
    <dbReference type="NCBI Taxonomy" id="79883"/>
    <lineage>
        <taxon>Bacteria</taxon>
        <taxon>Bacillati</taxon>
        <taxon>Bacillota</taxon>
        <taxon>Bacilli</taxon>
        <taxon>Bacillales</taxon>
        <taxon>Bacillaceae</taxon>
        <taxon>Sutcliffiella</taxon>
    </lineage>
</organism>
<evidence type="ECO:0000313" key="1">
    <source>
        <dbReference type="EMBL" id="TYS73062.1"/>
    </source>
</evidence>
<dbReference type="RefSeq" id="WP_148978976.1">
    <property type="nucleotide sequence ID" value="NZ_JBNILM010000002.1"/>
</dbReference>
<sequence length="92" mass="10488">MESFIGVSKRKKQDIVIKVINEWDPMDLLAMGAGEDRYRKEIDKIVDALGQVDSVDELAGYIKQYMDASFSTDFPSITCLQVAVLIWEEIQE</sequence>
<accession>A0A5D4TEX5</accession>
<evidence type="ECO:0000313" key="2">
    <source>
        <dbReference type="Proteomes" id="UP000324517"/>
    </source>
</evidence>
<dbReference type="OrthoDB" id="2665787at2"/>
<dbReference type="AlphaFoldDB" id="A0A5D4TEX5"/>
<protein>
    <submittedName>
        <fullName evidence="1">DUF1871 family protein</fullName>
    </submittedName>
</protein>
<dbReference type="Gene3D" id="1.10.340.20">
    <property type="entry name" value="Apc36109-like domain"/>
    <property type="match status" value="1"/>
</dbReference>
<dbReference type="SUPFAM" id="SSF116922">
    <property type="entry name" value="YugE-like"/>
    <property type="match status" value="1"/>
</dbReference>
<dbReference type="Pfam" id="PF08958">
    <property type="entry name" value="DUF1871"/>
    <property type="match status" value="1"/>
</dbReference>
<gene>
    <name evidence="1" type="ORF">FZC75_08375</name>
</gene>
<name>A0A5D4TEX5_9BACI</name>